<sequence length="153" mass="16726">YVHKGEPLEAAVSKARADLRNPVVGKDLWEGFLRKCDRLADDALKAKNQGVSTPYLPSSFNEKPQITKDSVMRKLGAIAPQFALNQSTSEPIPEPPKIAEKESPTPAEIPSISALQKAYNTPLGRSIIETQIAANPDWGYEIVDGEIVESIPF</sequence>
<dbReference type="Proteomes" id="UP001384579">
    <property type="component" value="Unassembled WGS sequence"/>
</dbReference>
<comment type="caution">
    <text evidence="2">The sequence shown here is derived from an EMBL/GenBank/DDBJ whole genome shotgun (WGS) entry which is preliminary data.</text>
</comment>
<evidence type="ECO:0000313" key="2">
    <source>
        <dbReference type="EMBL" id="MEK0189142.1"/>
    </source>
</evidence>
<keyword evidence="3" id="KW-1185">Reference proteome</keyword>
<reference evidence="2 3" key="1">
    <citation type="journal article" date="2020" name="Harmful Algae">
        <title>Molecular and morphological characterization of a novel dihydroanatoxin-a producing Microcoleus species (cyanobacteria) from the Russian River, California, USA.</title>
        <authorList>
            <person name="Conklin K.Y."/>
            <person name="Stancheva R."/>
            <person name="Otten T.G."/>
            <person name="Fadness R."/>
            <person name="Boyer G.L."/>
            <person name="Read B."/>
            <person name="Zhang X."/>
            <person name="Sheath R.G."/>
        </authorList>
    </citation>
    <scope>NUCLEOTIDE SEQUENCE [LARGE SCALE GENOMIC DNA]</scope>
    <source>
        <strain evidence="2 3">PTRS2</strain>
    </source>
</reference>
<proteinExistence type="predicted"/>
<name>A0ABU8YXD7_9CYAN</name>
<gene>
    <name evidence="2" type="ORF">WMG39_30480</name>
</gene>
<organism evidence="2 3">
    <name type="scientific">Microcoleus anatoxicus PTRS2</name>
    <dbReference type="NCBI Taxonomy" id="2705321"/>
    <lineage>
        <taxon>Bacteria</taxon>
        <taxon>Bacillati</taxon>
        <taxon>Cyanobacteriota</taxon>
        <taxon>Cyanophyceae</taxon>
        <taxon>Oscillatoriophycideae</taxon>
        <taxon>Oscillatoriales</taxon>
        <taxon>Microcoleaceae</taxon>
        <taxon>Microcoleus</taxon>
        <taxon>Microcoleus anatoxicus</taxon>
    </lineage>
</organism>
<evidence type="ECO:0000256" key="1">
    <source>
        <dbReference type="SAM" id="MobiDB-lite"/>
    </source>
</evidence>
<feature type="non-terminal residue" evidence="2">
    <location>
        <position position="1"/>
    </location>
</feature>
<dbReference type="EMBL" id="JBBLXS010000976">
    <property type="protein sequence ID" value="MEK0189142.1"/>
    <property type="molecule type" value="Genomic_DNA"/>
</dbReference>
<feature type="region of interest" description="Disordered" evidence="1">
    <location>
        <begin position="84"/>
        <end position="107"/>
    </location>
</feature>
<evidence type="ECO:0000313" key="3">
    <source>
        <dbReference type="Proteomes" id="UP001384579"/>
    </source>
</evidence>
<protein>
    <submittedName>
        <fullName evidence="2">Uncharacterized protein</fullName>
    </submittedName>
</protein>
<accession>A0ABU8YXD7</accession>